<evidence type="ECO:0000256" key="3">
    <source>
        <dbReference type="SAM" id="Phobius"/>
    </source>
</evidence>
<dbReference type="InterPro" id="IPR008250">
    <property type="entry name" value="ATPase_P-typ_transduc_dom_A_sf"/>
</dbReference>
<keyword evidence="3" id="KW-0472">Membrane</keyword>
<keyword evidence="6" id="KW-1185">Reference proteome</keyword>
<reference evidence="5 6" key="1">
    <citation type="submission" date="2024-10" db="EMBL/GenBank/DDBJ databases">
        <title>The Natural Products Discovery Center: Release of the First 8490 Sequenced Strains for Exploring Actinobacteria Biosynthetic Diversity.</title>
        <authorList>
            <person name="Kalkreuter E."/>
            <person name="Kautsar S.A."/>
            <person name="Yang D."/>
            <person name="Bader C.D."/>
            <person name="Teijaro C.N."/>
            <person name="Fluegel L."/>
            <person name="Davis C.M."/>
            <person name="Simpson J.R."/>
            <person name="Lauterbach L."/>
            <person name="Steele A.D."/>
            <person name="Gui C."/>
            <person name="Meng S."/>
            <person name="Li G."/>
            <person name="Viehrig K."/>
            <person name="Ye F."/>
            <person name="Su P."/>
            <person name="Kiefer A.F."/>
            <person name="Nichols A."/>
            <person name="Cepeda A.J."/>
            <person name="Yan W."/>
            <person name="Fan B."/>
            <person name="Jiang Y."/>
            <person name="Adhikari A."/>
            <person name="Zheng C.-J."/>
            <person name="Schuster L."/>
            <person name="Cowan T.M."/>
            <person name="Smanski M.J."/>
            <person name="Chevrette M.G."/>
            <person name="De Carvalho L.P.S."/>
            <person name="Shen B."/>
        </authorList>
    </citation>
    <scope>NUCLEOTIDE SEQUENCE [LARGE SCALE GENOMIC DNA]</scope>
    <source>
        <strain evidence="5 6">NPDC007147</strain>
    </source>
</reference>
<dbReference type="EMBL" id="JBIAFJ010000035">
    <property type="protein sequence ID" value="MFE9173515.1"/>
    <property type="molecule type" value="Genomic_DNA"/>
</dbReference>
<proteinExistence type="predicted"/>
<feature type="region of interest" description="Disordered" evidence="2">
    <location>
        <begin position="1"/>
        <end position="24"/>
    </location>
</feature>
<protein>
    <submittedName>
        <fullName evidence="5">Cation-transporting P-type ATPase</fullName>
    </submittedName>
</protein>
<dbReference type="RefSeq" id="WP_388352264.1">
    <property type="nucleotide sequence ID" value="NZ_JBIAFJ010000035.1"/>
</dbReference>
<evidence type="ECO:0000313" key="6">
    <source>
        <dbReference type="Proteomes" id="UP001601197"/>
    </source>
</evidence>
<gene>
    <name evidence="5" type="ORF">ACFYNZ_29320</name>
</gene>
<evidence type="ECO:0000259" key="4">
    <source>
        <dbReference type="SMART" id="SM00831"/>
    </source>
</evidence>
<feature type="domain" description="Cation-transporting P-type ATPase N-terminal" evidence="4">
    <location>
        <begin position="20"/>
        <end position="88"/>
    </location>
</feature>
<feature type="transmembrane region" description="Helical" evidence="3">
    <location>
        <begin position="92"/>
        <end position="111"/>
    </location>
</feature>
<comment type="caution">
    <text evidence="5">The sequence shown here is derived from an EMBL/GenBank/DDBJ whole genome shotgun (WGS) entry which is preliminary data.</text>
</comment>
<keyword evidence="3" id="KW-0812">Transmembrane</keyword>
<evidence type="ECO:0000256" key="2">
    <source>
        <dbReference type="SAM" id="MobiDB-lite"/>
    </source>
</evidence>
<dbReference type="InterPro" id="IPR023298">
    <property type="entry name" value="ATPase_P-typ_TM_dom_sf"/>
</dbReference>
<evidence type="ECO:0000313" key="5">
    <source>
        <dbReference type="EMBL" id="MFE9173515.1"/>
    </source>
</evidence>
<dbReference type="SUPFAM" id="SSF81653">
    <property type="entry name" value="Calcium ATPase, transduction domain A"/>
    <property type="match status" value="1"/>
</dbReference>
<dbReference type="Gene3D" id="1.20.1110.10">
    <property type="entry name" value="Calcium-transporting ATPase, transmembrane domain"/>
    <property type="match status" value="1"/>
</dbReference>
<dbReference type="Gene3D" id="2.70.150.10">
    <property type="entry name" value="Calcium-transporting ATPase, cytoplasmic transduction domain A"/>
    <property type="match status" value="1"/>
</dbReference>
<name>A0ABW6L4D5_9ACTN</name>
<organism evidence="5 6">
    <name type="scientific">Streptomyces kebangsaanensis</name>
    <dbReference type="NCBI Taxonomy" id="864058"/>
    <lineage>
        <taxon>Bacteria</taxon>
        <taxon>Bacillati</taxon>
        <taxon>Actinomycetota</taxon>
        <taxon>Actinomycetes</taxon>
        <taxon>Kitasatosporales</taxon>
        <taxon>Streptomycetaceae</taxon>
        <taxon>Streptomyces</taxon>
    </lineage>
</organism>
<dbReference type="InterPro" id="IPR059000">
    <property type="entry name" value="ATPase_P-type_domA"/>
</dbReference>
<dbReference type="SMART" id="SM00831">
    <property type="entry name" value="Cation_ATPase_N"/>
    <property type="match status" value="1"/>
</dbReference>
<dbReference type="Pfam" id="PF00122">
    <property type="entry name" value="E1-E2_ATPase"/>
    <property type="match status" value="1"/>
</dbReference>
<dbReference type="PANTHER" id="PTHR42861">
    <property type="entry name" value="CALCIUM-TRANSPORTING ATPASE"/>
    <property type="match status" value="1"/>
</dbReference>
<keyword evidence="3" id="KW-1133">Transmembrane helix</keyword>
<sequence>MVADGDHCPGAAGGRGRTASAAARPTAEVLRDLEVTGGGLSSDEAARRQKRWGPNAVHSHRARAWPVLWHQMRSPLLAAAVVSYFIGERSDAVIIGAIVALSVGLGFVNELRAEKTAQSLHAKIRHRAVVLRDGRPQEVEVTGLVPGDVVELRLGDIVPADLRLLQAAGLECGESVLTGEPLPVAKDPAPVPAGTPLAELSGCALMGTVVHSGSGRGVVVATGAEAEFGKIAAGLSGHRLETEFQVGLRRFPMLLVYVAGALTTSVFIINVALHKPLIDDPGGGIRCAGSVAGPFGGRSPGQ</sequence>
<evidence type="ECO:0000256" key="1">
    <source>
        <dbReference type="ARBA" id="ARBA00004141"/>
    </source>
</evidence>
<dbReference type="SUPFAM" id="SSF81665">
    <property type="entry name" value="Calcium ATPase, transmembrane domain M"/>
    <property type="match status" value="1"/>
</dbReference>
<accession>A0ABW6L4D5</accession>
<dbReference type="InterPro" id="IPR004014">
    <property type="entry name" value="ATPase_P-typ_cation-transptr_N"/>
</dbReference>
<feature type="transmembrane region" description="Helical" evidence="3">
    <location>
        <begin position="254"/>
        <end position="273"/>
    </location>
</feature>
<comment type="subcellular location">
    <subcellularLocation>
        <location evidence="1">Membrane</location>
        <topology evidence="1">Multi-pass membrane protein</topology>
    </subcellularLocation>
</comment>
<dbReference type="Proteomes" id="UP001601197">
    <property type="component" value="Unassembled WGS sequence"/>
</dbReference>
<dbReference type="Pfam" id="PF00690">
    <property type="entry name" value="Cation_ATPase_N"/>
    <property type="match status" value="1"/>
</dbReference>